<dbReference type="InterPro" id="IPR011990">
    <property type="entry name" value="TPR-like_helical_dom_sf"/>
</dbReference>
<dbReference type="Proteomes" id="UP001412067">
    <property type="component" value="Unassembled WGS sequence"/>
</dbReference>
<dbReference type="Pfam" id="PF20431">
    <property type="entry name" value="E_motif"/>
    <property type="match status" value="1"/>
</dbReference>
<sequence length="780" mass="86761">MSELRCGSRHRRKVENNRLLNTGDNILSRISSQKCAGAVARTTKNKGAASAVNWSKSVHFKLLPPLSTSERCGCDRPRLRIFLRLAGRWETPKQIRNLKILCKERSFFALYSGQCVPLPILLVSSTATSFLQPELYSSTALCFSSPQLPAQNLAGIPTKTSSSPTHSSPAWNSANLWPSFGKSKRSSPEPGLSLSVFRPAAPWTFCALSDNGDMNHARLLFDQIPDPNTYIWNTMIRGYIRCGSPLLGLSFFRDMNAKKANFDCRTIVFALKACECLSRILLGLEIHGLAYKWGFDLKILVQNSLMHFYVRMGHLDYTTKVFDEMAERDVVSWTTIIDGYSEKGHHTDALKAFQSMLAVGVQLNAVTMLTVLSVCSQIGSLTLGRSFHGFAEKSKFCDYNSLMNALMDMYVKCGCLNSAQRVFDSLDTKDVFSWTSMMNGYAKNGDLDLARKFFNEMPDKNAVSWSSMIAGYAQANQPEEALNIFRDMISANVEPITATLVSALSACGQRGCLDLGRWIYDCYIYKSGLKLTVNLSNAFIDMYAKCGAIDEAAKLFHEMKEKDIVSWNSMIMGYGYHGHGREAVALFERLKGEGVLPDDITFIGVLSSCCHGGLVSEGRRYFADMKAEFGIEPKPAHYACLVDLLGRVGLLEEASELVKNMPVEGNEAGWGALLNACRVHRNLKLGRCAGERLLGGDSGDSGVYSLLSNIYATWNKWDEVKQVRMVMRNRKVKKVPGCSSIEIEGDSYEFFAADRSQSFSERIYAVLNLIYLQSSENDTS</sequence>
<feature type="repeat" description="PPR" evidence="2">
    <location>
        <begin position="532"/>
        <end position="562"/>
    </location>
</feature>
<dbReference type="NCBIfam" id="TIGR00756">
    <property type="entry name" value="PPR"/>
    <property type="match status" value="7"/>
</dbReference>
<gene>
    <name evidence="3" type="primary">PCMP-E28</name>
    <name evidence="3" type="ORF">KSP40_PGU012661</name>
</gene>
<dbReference type="Pfam" id="PF13041">
    <property type="entry name" value="PPR_2"/>
    <property type="match status" value="2"/>
</dbReference>
<evidence type="ECO:0000313" key="3">
    <source>
        <dbReference type="EMBL" id="KAK8971428.1"/>
    </source>
</evidence>
<accession>A0ABR2N5K3</accession>
<keyword evidence="1" id="KW-0677">Repeat</keyword>
<proteinExistence type="predicted"/>
<dbReference type="InterPro" id="IPR002885">
    <property type="entry name" value="PPR_rpt"/>
</dbReference>
<dbReference type="PROSITE" id="PS51375">
    <property type="entry name" value="PPR"/>
    <property type="match status" value="6"/>
</dbReference>
<organism evidence="3 4">
    <name type="scientific">Platanthera guangdongensis</name>
    <dbReference type="NCBI Taxonomy" id="2320717"/>
    <lineage>
        <taxon>Eukaryota</taxon>
        <taxon>Viridiplantae</taxon>
        <taxon>Streptophyta</taxon>
        <taxon>Embryophyta</taxon>
        <taxon>Tracheophyta</taxon>
        <taxon>Spermatophyta</taxon>
        <taxon>Magnoliopsida</taxon>
        <taxon>Liliopsida</taxon>
        <taxon>Asparagales</taxon>
        <taxon>Orchidaceae</taxon>
        <taxon>Orchidoideae</taxon>
        <taxon>Orchideae</taxon>
        <taxon>Orchidinae</taxon>
        <taxon>Platanthera</taxon>
    </lineage>
</organism>
<keyword evidence="4" id="KW-1185">Reference proteome</keyword>
<feature type="repeat" description="PPR" evidence="2">
    <location>
        <begin position="563"/>
        <end position="597"/>
    </location>
</feature>
<comment type="caution">
    <text evidence="3">The sequence shown here is derived from an EMBL/GenBank/DDBJ whole genome shotgun (WGS) entry which is preliminary data.</text>
</comment>
<feature type="repeat" description="PPR" evidence="2">
    <location>
        <begin position="329"/>
        <end position="363"/>
    </location>
</feature>
<evidence type="ECO:0000256" key="2">
    <source>
        <dbReference type="PROSITE-ProRule" id="PRU00708"/>
    </source>
</evidence>
<dbReference type="SUPFAM" id="SSF48452">
    <property type="entry name" value="TPR-like"/>
    <property type="match status" value="1"/>
</dbReference>
<feature type="repeat" description="PPR" evidence="2">
    <location>
        <begin position="228"/>
        <end position="262"/>
    </location>
</feature>
<dbReference type="Gene3D" id="1.25.40.10">
    <property type="entry name" value="Tetratricopeptide repeat domain"/>
    <property type="match status" value="4"/>
</dbReference>
<evidence type="ECO:0000313" key="4">
    <source>
        <dbReference type="Proteomes" id="UP001412067"/>
    </source>
</evidence>
<dbReference type="EMBL" id="JBBWWR010000001">
    <property type="protein sequence ID" value="KAK8971428.1"/>
    <property type="molecule type" value="Genomic_DNA"/>
</dbReference>
<dbReference type="InterPro" id="IPR046960">
    <property type="entry name" value="PPR_At4g14850-like_plant"/>
</dbReference>
<dbReference type="PANTHER" id="PTHR47926:SF387">
    <property type="entry name" value="PENTATRICOPEPTIDE REPEAT-CONTAINING PROTEIN"/>
    <property type="match status" value="1"/>
</dbReference>
<reference evidence="3 4" key="1">
    <citation type="journal article" date="2022" name="Nat. Plants">
        <title>Genomes of leafy and leafless Platanthera orchids illuminate the evolution of mycoheterotrophy.</title>
        <authorList>
            <person name="Li M.H."/>
            <person name="Liu K.W."/>
            <person name="Li Z."/>
            <person name="Lu H.C."/>
            <person name="Ye Q.L."/>
            <person name="Zhang D."/>
            <person name="Wang J.Y."/>
            <person name="Li Y.F."/>
            <person name="Zhong Z.M."/>
            <person name="Liu X."/>
            <person name="Yu X."/>
            <person name="Liu D.K."/>
            <person name="Tu X.D."/>
            <person name="Liu B."/>
            <person name="Hao Y."/>
            <person name="Liao X.Y."/>
            <person name="Jiang Y.T."/>
            <person name="Sun W.H."/>
            <person name="Chen J."/>
            <person name="Chen Y.Q."/>
            <person name="Ai Y."/>
            <person name="Zhai J.W."/>
            <person name="Wu S.S."/>
            <person name="Zhou Z."/>
            <person name="Hsiao Y.Y."/>
            <person name="Wu W.L."/>
            <person name="Chen Y.Y."/>
            <person name="Lin Y.F."/>
            <person name="Hsu J.L."/>
            <person name="Li C.Y."/>
            <person name="Wang Z.W."/>
            <person name="Zhao X."/>
            <person name="Zhong W.Y."/>
            <person name="Ma X.K."/>
            <person name="Ma L."/>
            <person name="Huang J."/>
            <person name="Chen G.Z."/>
            <person name="Huang M.Z."/>
            <person name="Huang L."/>
            <person name="Peng D.H."/>
            <person name="Luo Y.B."/>
            <person name="Zou S.Q."/>
            <person name="Chen S.P."/>
            <person name="Lan S."/>
            <person name="Tsai W.C."/>
            <person name="Van de Peer Y."/>
            <person name="Liu Z.J."/>
        </authorList>
    </citation>
    <scope>NUCLEOTIDE SEQUENCE [LARGE SCALE GENOMIC DNA]</scope>
    <source>
        <strain evidence="3">Lor288</strain>
    </source>
</reference>
<dbReference type="InterPro" id="IPR046848">
    <property type="entry name" value="E_motif"/>
</dbReference>
<dbReference type="Pfam" id="PF01535">
    <property type="entry name" value="PPR"/>
    <property type="match status" value="5"/>
</dbReference>
<name>A0ABR2N5K3_9ASPA</name>
<feature type="repeat" description="PPR" evidence="2">
    <location>
        <begin position="461"/>
        <end position="495"/>
    </location>
</feature>
<dbReference type="PANTHER" id="PTHR47926">
    <property type="entry name" value="PENTATRICOPEPTIDE REPEAT-CONTAINING PROTEIN"/>
    <property type="match status" value="1"/>
</dbReference>
<feature type="repeat" description="PPR" evidence="2">
    <location>
        <begin position="430"/>
        <end position="460"/>
    </location>
</feature>
<protein>
    <submittedName>
        <fullName evidence="3">Pentatricopeptide repeat-containing protein</fullName>
    </submittedName>
</protein>
<evidence type="ECO:0000256" key="1">
    <source>
        <dbReference type="ARBA" id="ARBA00022737"/>
    </source>
</evidence>